<evidence type="ECO:0000256" key="1">
    <source>
        <dbReference type="ARBA" id="ARBA00012513"/>
    </source>
</evidence>
<proteinExistence type="predicted"/>
<evidence type="ECO:0000313" key="12">
    <source>
        <dbReference type="Proteomes" id="UP001560045"/>
    </source>
</evidence>
<feature type="binding site" evidence="7">
    <location>
        <position position="70"/>
    </location>
    <ligand>
        <name>ATP</name>
        <dbReference type="ChEBI" id="CHEBI:30616"/>
    </ligand>
</feature>
<keyword evidence="9" id="KW-0812">Transmembrane</keyword>
<evidence type="ECO:0000256" key="6">
    <source>
        <dbReference type="ARBA" id="ARBA00022840"/>
    </source>
</evidence>
<name>A0ABV3XI75_9ACTN</name>
<dbReference type="Proteomes" id="UP001560045">
    <property type="component" value="Unassembled WGS sequence"/>
</dbReference>
<dbReference type="Pfam" id="PF00069">
    <property type="entry name" value="Pkinase"/>
    <property type="match status" value="1"/>
</dbReference>
<feature type="compositionally biased region" description="Low complexity" evidence="8">
    <location>
        <begin position="385"/>
        <end position="414"/>
    </location>
</feature>
<evidence type="ECO:0000256" key="7">
    <source>
        <dbReference type="PROSITE-ProRule" id="PRU10141"/>
    </source>
</evidence>
<dbReference type="Gene3D" id="1.10.510.10">
    <property type="entry name" value="Transferase(Phosphotransferase) domain 1"/>
    <property type="match status" value="1"/>
</dbReference>
<feature type="transmembrane region" description="Helical" evidence="9">
    <location>
        <begin position="358"/>
        <end position="378"/>
    </location>
</feature>
<keyword evidence="5 11" id="KW-0418">Kinase</keyword>
<evidence type="ECO:0000256" key="4">
    <source>
        <dbReference type="ARBA" id="ARBA00022741"/>
    </source>
</evidence>
<dbReference type="EMBL" id="JBFNXQ010000065">
    <property type="protein sequence ID" value="MEX5720289.1"/>
    <property type="molecule type" value="Genomic_DNA"/>
</dbReference>
<feature type="compositionally biased region" description="Basic and acidic residues" evidence="8">
    <location>
        <begin position="310"/>
        <end position="322"/>
    </location>
</feature>
<keyword evidence="9" id="KW-0472">Membrane</keyword>
<feature type="compositionally biased region" description="Pro residues" evidence="8">
    <location>
        <begin position="438"/>
        <end position="455"/>
    </location>
</feature>
<accession>A0ABV3XI75</accession>
<sequence length="595" mass="59932">MPASPDPDAPDPDTPDPDTPDPDASAVDRPGDPVPPVVPGYRLDRLLGRGGSGEVWRARPRAGGAAVAVKVLVAGDAERQAREAALLGALDHPHLVRLHEVVHQPRRGGPARVALVLDLLEGGSLAALLARRGRLRPGEVVTALAPVAAALACAHEQGVVHGDLSPGNVVFTAEGRPVLTDLGVARVLGEDAAGEVTPAYVDPAVARGAAPGPASDVFGVAAAAFHALTGVAPWNAASPADTLAVAAAGELPDLAELAPGVPPALLEVVARGLSPDPHDRGSAAALALDLRHACRPEPVRLPVAGVPDADLARTGRGPRTELTHQVPGRHRRPDPREVRPARRRTPAVRLSGSLVRRAVAAVGLVALVVGAIWIGLVWSRSGPAATTAGAGAPLGSATSSPAAAPGASSTGTAPAPAPAPDAAPSTAEVPPVTASPDPGTPTPVRSPVPPVPPAPGTESDPAAGADWTPVLTDLYDRRAEALSTGSAAGLEEVYTADSPLLEADRAYLAGLAAAGEVLRGFRPAVVEVSLTAGPTADGRATVRVVDGWPAYEVVAAADPDGPARRAEAGRGEVAVALQLVRTAAGWRIESAGRLT</sequence>
<keyword evidence="12" id="KW-1185">Reference proteome</keyword>
<dbReference type="Gene3D" id="3.30.200.20">
    <property type="entry name" value="Phosphorylase Kinase, domain 1"/>
    <property type="match status" value="1"/>
</dbReference>
<dbReference type="InterPro" id="IPR011009">
    <property type="entry name" value="Kinase-like_dom_sf"/>
</dbReference>
<dbReference type="PROSITE" id="PS00107">
    <property type="entry name" value="PROTEIN_KINASE_ATP"/>
    <property type="match status" value="1"/>
</dbReference>
<dbReference type="CDD" id="cd14014">
    <property type="entry name" value="STKc_PknB_like"/>
    <property type="match status" value="1"/>
</dbReference>
<evidence type="ECO:0000256" key="5">
    <source>
        <dbReference type="ARBA" id="ARBA00022777"/>
    </source>
</evidence>
<dbReference type="PROSITE" id="PS00109">
    <property type="entry name" value="PROTEIN_KINASE_TYR"/>
    <property type="match status" value="1"/>
</dbReference>
<protein>
    <recommendedName>
        <fullName evidence="1">non-specific serine/threonine protein kinase</fullName>
        <ecNumber evidence="1">2.7.11.1</ecNumber>
    </recommendedName>
</protein>
<evidence type="ECO:0000256" key="3">
    <source>
        <dbReference type="ARBA" id="ARBA00022679"/>
    </source>
</evidence>
<dbReference type="GO" id="GO:0016301">
    <property type="term" value="F:kinase activity"/>
    <property type="evidence" value="ECO:0007669"/>
    <property type="project" value="UniProtKB-KW"/>
</dbReference>
<dbReference type="SUPFAM" id="SSF56112">
    <property type="entry name" value="Protein kinase-like (PK-like)"/>
    <property type="match status" value="1"/>
</dbReference>
<feature type="compositionally biased region" description="Acidic residues" evidence="8">
    <location>
        <begin position="8"/>
        <end position="21"/>
    </location>
</feature>
<feature type="region of interest" description="Disordered" evidence="8">
    <location>
        <begin position="308"/>
        <end position="346"/>
    </location>
</feature>
<dbReference type="PROSITE" id="PS50011">
    <property type="entry name" value="PROTEIN_KINASE_DOM"/>
    <property type="match status" value="1"/>
</dbReference>
<dbReference type="EC" id="2.7.11.1" evidence="1"/>
<evidence type="ECO:0000313" key="11">
    <source>
        <dbReference type="EMBL" id="MEX5720289.1"/>
    </source>
</evidence>
<evidence type="ECO:0000259" key="10">
    <source>
        <dbReference type="PROSITE" id="PS50011"/>
    </source>
</evidence>
<keyword evidence="9" id="KW-1133">Transmembrane helix</keyword>
<dbReference type="PANTHER" id="PTHR43289:SF6">
    <property type="entry name" value="SERINE_THREONINE-PROTEIN KINASE NEKL-3"/>
    <property type="match status" value="1"/>
</dbReference>
<evidence type="ECO:0000256" key="9">
    <source>
        <dbReference type="SAM" id="Phobius"/>
    </source>
</evidence>
<reference evidence="11 12" key="1">
    <citation type="submission" date="2024-06" db="EMBL/GenBank/DDBJ databases">
        <title>Draft genome sequence of Geodermatophilus badlandi, a novel member of the Geodermatophilaceae isolated from badland sedimentary rocks in the Red desert, Wyoming, USA.</title>
        <authorList>
            <person name="Ben Tekaya S."/>
            <person name="Nouioui I."/>
            <person name="Flores G.M."/>
            <person name="Shaal M.N."/>
            <person name="Bredoire F."/>
            <person name="Basile F."/>
            <person name="Van Diepen L."/>
            <person name="Ward N.L."/>
        </authorList>
    </citation>
    <scope>NUCLEOTIDE SEQUENCE [LARGE SCALE GENOMIC DNA]</scope>
    <source>
        <strain evidence="11 12">WL48A</strain>
    </source>
</reference>
<keyword evidence="2" id="KW-0723">Serine/threonine-protein kinase</keyword>
<evidence type="ECO:0000256" key="2">
    <source>
        <dbReference type="ARBA" id="ARBA00022527"/>
    </source>
</evidence>
<gene>
    <name evidence="11" type="ORF">ABQ292_18155</name>
</gene>
<feature type="region of interest" description="Disordered" evidence="8">
    <location>
        <begin position="385"/>
        <end position="466"/>
    </location>
</feature>
<organism evidence="11 12">
    <name type="scientific">Geodermatophilus maliterrae</name>
    <dbReference type="NCBI Taxonomy" id="3162531"/>
    <lineage>
        <taxon>Bacteria</taxon>
        <taxon>Bacillati</taxon>
        <taxon>Actinomycetota</taxon>
        <taxon>Actinomycetes</taxon>
        <taxon>Geodermatophilales</taxon>
        <taxon>Geodermatophilaceae</taxon>
        <taxon>Geodermatophilus</taxon>
    </lineage>
</organism>
<dbReference type="RefSeq" id="WP_369208967.1">
    <property type="nucleotide sequence ID" value="NZ_JBFNXQ010000065.1"/>
</dbReference>
<dbReference type="InterPro" id="IPR008266">
    <property type="entry name" value="Tyr_kinase_AS"/>
</dbReference>
<feature type="region of interest" description="Disordered" evidence="8">
    <location>
        <begin position="1"/>
        <end position="37"/>
    </location>
</feature>
<keyword evidence="6 7" id="KW-0067">ATP-binding</keyword>
<dbReference type="InterPro" id="IPR000719">
    <property type="entry name" value="Prot_kinase_dom"/>
</dbReference>
<comment type="caution">
    <text evidence="11">The sequence shown here is derived from an EMBL/GenBank/DDBJ whole genome shotgun (WGS) entry which is preliminary data.</text>
</comment>
<keyword evidence="4 7" id="KW-0547">Nucleotide-binding</keyword>
<dbReference type="InterPro" id="IPR017441">
    <property type="entry name" value="Protein_kinase_ATP_BS"/>
</dbReference>
<evidence type="ECO:0000256" key="8">
    <source>
        <dbReference type="SAM" id="MobiDB-lite"/>
    </source>
</evidence>
<feature type="domain" description="Protein kinase" evidence="10">
    <location>
        <begin position="41"/>
        <end position="295"/>
    </location>
</feature>
<dbReference type="PANTHER" id="PTHR43289">
    <property type="entry name" value="MITOGEN-ACTIVATED PROTEIN KINASE KINASE KINASE 20-RELATED"/>
    <property type="match status" value="1"/>
</dbReference>
<keyword evidence="3" id="KW-0808">Transferase</keyword>